<organism evidence="2 3">
    <name type="scientific">Campylobacter showae RM3277</name>
    <dbReference type="NCBI Taxonomy" id="553219"/>
    <lineage>
        <taxon>Bacteria</taxon>
        <taxon>Pseudomonadati</taxon>
        <taxon>Campylobacterota</taxon>
        <taxon>Epsilonproteobacteria</taxon>
        <taxon>Campylobacterales</taxon>
        <taxon>Campylobacteraceae</taxon>
        <taxon>Campylobacter</taxon>
    </lineage>
</organism>
<name>C6REG4_9BACT</name>
<reference evidence="2 3" key="1">
    <citation type="submission" date="2009-07" db="EMBL/GenBank/DDBJ databases">
        <authorList>
            <person name="Madupu R."/>
            <person name="Sebastian Y."/>
            <person name="Durkin A.S."/>
            <person name="Torralba M."/>
            <person name="Methe B."/>
            <person name="Sutton G.G."/>
            <person name="Strausberg R.L."/>
            <person name="Nelson K.E."/>
        </authorList>
    </citation>
    <scope>NUCLEOTIDE SEQUENCE [LARGE SCALE GENOMIC DNA]</scope>
    <source>
        <strain evidence="2 3">RM3277</strain>
    </source>
</reference>
<comment type="caution">
    <text evidence="2">The sequence shown here is derived from an EMBL/GenBank/DDBJ whole genome shotgun (WGS) entry which is preliminary data.</text>
</comment>
<evidence type="ECO:0000259" key="1">
    <source>
        <dbReference type="Pfam" id="PF13202"/>
    </source>
</evidence>
<dbReference type="PROSITE" id="PS51257">
    <property type="entry name" value="PROKAR_LIPOPROTEIN"/>
    <property type="match status" value="1"/>
</dbReference>
<dbReference type="RefSeq" id="WP_002947450.1">
    <property type="nucleotide sequence ID" value="NZ_ACVQ01000013.1"/>
</dbReference>
<dbReference type="SUPFAM" id="SSF47473">
    <property type="entry name" value="EF-hand"/>
    <property type="match status" value="1"/>
</dbReference>
<dbReference type="GeneID" id="60989756"/>
<dbReference type="InterPro" id="IPR002048">
    <property type="entry name" value="EF_hand_dom"/>
</dbReference>
<accession>C6REG4</accession>
<feature type="domain" description="EF-hand" evidence="1">
    <location>
        <begin position="31"/>
        <end position="43"/>
    </location>
</feature>
<sequence length="113" mass="12483">MNKIFILALLCFGAYGCDPADPVPNSMDFNDKDHDGALSLQEWTASEVPSGLRVELNLRSGSEFNRLDANRDGKISLDELGAKPSAKIYWSEDPCAFWPWSDGSEDKNQSAVK</sequence>
<protein>
    <recommendedName>
        <fullName evidence="1">EF-hand domain-containing protein</fullName>
    </recommendedName>
</protein>
<dbReference type="Gene3D" id="1.10.238.10">
    <property type="entry name" value="EF-hand"/>
    <property type="match status" value="1"/>
</dbReference>
<dbReference type="InterPro" id="IPR011992">
    <property type="entry name" value="EF-hand-dom_pair"/>
</dbReference>
<dbReference type="Proteomes" id="UP000003107">
    <property type="component" value="Unassembled WGS sequence"/>
</dbReference>
<proteinExistence type="predicted"/>
<keyword evidence="3" id="KW-1185">Reference proteome</keyword>
<evidence type="ECO:0000313" key="2">
    <source>
        <dbReference type="EMBL" id="EET80340.1"/>
    </source>
</evidence>
<dbReference type="GO" id="GO:0005509">
    <property type="term" value="F:calcium ion binding"/>
    <property type="evidence" value="ECO:0007669"/>
    <property type="project" value="InterPro"/>
</dbReference>
<dbReference type="AlphaFoldDB" id="C6REG4"/>
<dbReference type="PROSITE" id="PS00018">
    <property type="entry name" value="EF_HAND_1"/>
    <property type="match status" value="2"/>
</dbReference>
<evidence type="ECO:0000313" key="3">
    <source>
        <dbReference type="Proteomes" id="UP000003107"/>
    </source>
</evidence>
<dbReference type="OrthoDB" id="5355495at2"/>
<dbReference type="InterPro" id="IPR018247">
    <property type="entry name" value="EF_Hand_1_Ca_BS"/>
</dbReference>
<dbReference type="eggNOG" id="ENOG50319T1">
    <property type="taxonomic scope" value="Bacteria"/>
</dbReference>
<dbReference type="Pfam" id="PF13202">
    <property type="entry name" value="EF-hand_5"/>
    <property type="match status" value="2"/>
</dbReference>
<dbReference type="EMBL" id="ACVQ01000013">
    <property type="protein sequence ID" value="EET80340.1"/>
    <property type="molecule type" value="Genomic_DNA"/>
</dbReference>
<dbReference type="STRING" id="553219.CAMSH0001_2056"/>
<feature type="domain" description="EF-hand" evidence="1">
    <location>
        <begin position="64"/>
        <end position="81"/>
    </location>
</feature>
<gene>
    <name evidence="2" type="ORF">CAMSH0001_2056</name>
</gene>